<accession>A0A6V8LDR8</accession>
<keyword evidence="3" id="KW-1185">Reference proteome</keyword>
<reference evidence="2 3" key="1">
    <citation type="submission" date="2020-03" db="EMBL/GenBank/DDBJ databases">
        <title>Whole genome shotgun sequence of Phytohabitans rumicis NBRC 108638.</title>
        <authorList>
            <person name="Komaki H."/>
            <person name="Tamura T."/>
        </authorList>
    </citation>
    <scope>NUCLEOTIDE SEQUENCE [LARGE SCALE GENOMIC DNA]</scope>
    <source>
        <strain evidence="2 3">NBRC 108638</strain>
    </source>
</reference>
<gene>
    <name evidence="2" type="ORF">Prum_058780</name>
</gene>
<dbReference type="Pfam" id="PF13560">
    <property type="entry name" value="HTH_31"/>
    <property type="match status" value="1"/>
</dbReference>
<dbReference type="Proteomes" id="UP000482960">
    <property type="component" value="Unassembled WGS sequence"/>
</dbReference>
<evidence type="ECO:0000259" key="1">
    <source>
        <dbReference type="Pfam" id="PF19054"/>
    </source>
</evidence>
<dbReference type="SUPFAM" id="SSF47413">
    <property type="entry name" value="lambda repressor-like DNA-binding domains"/>
    <property type="match status" value="1"/>
</dbReference>
<comment type="caution">
    <text evidence="2">The sequence shown here is derived from an EMBL/GenBank/DDBJ whole genome shotgun (WGS) entry which is preliminary data.</text>
</comment>
<reference evidence="2 3" key="2">
    <citation type="submission" date="2020-03" db="EMBL/GenBank/DDBJ databases">
        <authorList>
            <person name="Ichikawa N."/>
            <person name="Kimura A."/>
            <person name="Kitahashi Y."/>
            <person name="Uohara A."/>
        </authorList>
    </citation>
    <scope>NUCLEOTIDE SEQUENCE [LARGE SCALE GENOMIC DNA]</scope>
    <source>
        <strain evidence="2 3">NBRC 108638</strain>
    </source>
</reference>
<dbReference type="Gene3D" id="1.10.260.40">
    <property type="entry name" value="lambda repressor-like DNA-binding domains"/>
    <property type="match status" value="1"/>
</dbReference>
<dbReference type="InterPro" id="IPR043917">
    <property type="entry name" value="DUF5753"/>
</dbReference>
<dbReference type="EMBL" id="BLPG01000001">
    <property type="protein sequence ID" value="GFJ92236.1"/>
    <property type="molecule type" value="Genomic_DNA"/>
</dbReference>
<sequence length="313" mass="33782">MSRCPHSPSALADRPRLSLIRQRGFGAWAATIAEANVAANSNGSRGSLRARWLGEQMRQLRQARGLNVRHAAAMAGVHDADMKDYEDGRHILRYRQAARLLDLYQVHDPYEHDRLLDLARHAGQSPDNGSRNPGSPSHDPVLLDWLWLESQASRIRCHDTVLVPGLLQTPQYTAAANQPPRAAPTSQSLLKNLSGGLHAVVDESVLAQLVGGADVPRHQLLHLAEVIRAPNIHVQVLVSPSPGLDGMAGSFALFDVPSPYSAVVAVTHDTSGSAVHEGRPARRYAAAFDQLATTALDPRASAGLITSLSRQTP</sequence>
<evidence type="ECO:0000313" key="2">
    <source>
        <dbReference type="EMBL" id="GFJ92236.1"/>
    </source>
</evidence>
<dbReference type="AlphaFoldDB" id="A0A6V8LDR8"/>
<dbReference type="InterPro" id="IPR001387">
    <property type="entry name" value="Cro/C1-type_HTH"/>
</dbReference>
<dbReference type="InterPro" id="IPR010982">
    <property type="entry name" value="Lambda_DNA-bd_dom_sf"/>
</dbReference>
<dbReference type="Pfam" id="PF19054">
    <property type="entry name" value="DUF5753"/>
    <property type="match status" value="1"/>
</dbReference>
<dbReference type="RefSeq" id="WP_308785379.1">
    <property type="nucleotide sequence ID" value="NZ_BLPG01000001.1"/>
</dbReference>
<dbReference type="CDD" id="cd00093">
    <property type="entry name" value="HTH_XRE"/>
    <property type="match status" value="1"/>
</dbReference>
<feature type="domain" description="DUF5753" evidence="1">
    <location>
        <begin position="144"/>
        <end position="306"/>
    </location>
</feature>
<protein>
    <submittedName>
        <fullName evidence="2">Transcriptional regulator</fullName>
    </submittedName>
</protein>
<evidence type="ECO:0000313" key="3">
    <source>
        <dbReference type="Proteomes" id="UP000482960"/>
    </source>
</evidence>
<dbReference type="GO" id="GO:0003677">
    <property type="term" value="F:DNA binding"/>
    <property type="evidence" value="ECO:0007669"/>
    <property type="project" value="InterPro"/>
</dbReference>
<name>A0A6V8LDR8_9ACTN</name>
<proteinExistence type="predicted"/>
<organism evidence="2 3">
    <name type="scientific">Phytohabitans rumicis</name>
    <dbReference type="NCBI Taxonomy" id="1076125"/>
    <lineage>
        <taxon>Bacteria</taxon>
        <taxon>Bacillati</taxon>
        <taxon>Actinomycetota</taxon>
        <taxon>Actinomycetes</taxon>
        <taxon>Micromonosporales</taxon>
        <taxon>Micromonosporaceae</taxon>
    </lineage>
</organism>